<sequence length="22" mass="2623">MKSYQKNFLSPVLLRRYFSTGS</sequence>
<dbReference type="EMBL" id="GBRH01186586">
    <property type="protein sequence ID" value="JAE11310.1"/>
    <property type="molecule type" value="Transcribed_RNA"/>
</dbReference>
<reference evidence="1" key="1">
    <citation type="submission" date="2014-09" db="EMBL/GenBank/DDBJ databases">
        <authorList>
            <person name="Magalhaes I.L.F."/>
            <person name="Oliveira U."/>
            <person name="Santos F.R."/>
            <person name="Vidigal T.H.D.A."/>
            <person name="Brescovit A.D."/>
            <person name="Santos A.J."/>
        </authorList>
    </citation>
    <scope>NUCLEOTIDE SEQUENCE</scope>
    <source>
        <tissue evidence="1">Shoot tissue taken approximately 20 cm above the soil surface</tissue>
    </source>
</reference>
<proteinExistence type="predicted"/>
<reference evidence="1" key="2">
    <citation type="journal article" date="2015" name="Data Brief">
        <title>Shoot transcriptome of the giant reed, Arundo donax.</title>
        <authorList>
            <person name="Barrero R.A."/>
            <person name="Guerrero F.D."/>
            <person name="Moolhuijzen P."/>
            <person name="Goolsby J.A."/>
            <person name="Tidwell J."/>
            <person name="Bellgard S.E."/>
            <person name="Bellgard M.I."/>
        </authorList>
    </citation>
    <scope>NUCLEOTIDE SEQUENCE</scope>
    <source>
        <tissue evidence="1">Shoot tissue taken approximately 20 cm above the soil surface</tissue>
    </source>
</reference>
<name>A0A0A9FE42_ARUDO</name>
<organism evidence="1">
    <name type="scientific">Arundo donax</name>
    <name type="common">Giant reed</name>
    <name type="synonym">Donax arundinaceus</name>
    <dbReference type="NCBI Taxonomy" id="35708"/>
    <lineage>
        <taxon>Eukaryota</taxon>
        <taxon>Viridiplantae</taxon>
        <taxon>Streptophyta</taxon>
        <taxon>Embryophyta</taxon>
        <taxon>Tracheophyta</taxon>
        <taxon>Spermatophyta</taxon>
        <taxon>Magnoliopsida</taxon>
        <taxon>Liliopsida</taxon>
        <taxon>Poales</taxon>
        <taxon>Poaceae</taxon>
        <taxon>PACMAD clade</taxon>
        <taxon>Arundinoideae</taxon>
        <taxon>Arundineae</taxon>
        <taxon>Arundo</taxon>
    </lineage>
</organism>
<accession>A0A0A9FE42</accession>
<protein>
    <submittedName>
        <fullName evidence="1">Uncharacterized protein</fullName>
    </submittedName>
</protein>
<evidence type="ECO:0000313" key="1">
    <source>
        <dbReference type="EMBL" id="JAE11310.1"/>
    </source>
</evidence>
<dbReference type="AlphaFoldDB" id="A0A0A9FE42"/>